<evidence type="ECO:0000256" key="2">
    <source>
        <dbReference type="ARBA" id="ARBA00006706"/>
    </source>
</evidence>
<dbReference type="PANTHER" id="PTHR43281">
    <property type="entry name" value="FARNESYL DIPHOSPHATE SYNTHASE"/>
    <property type="match status" value="1"/>
</dbReference>
<keyword evidence="5" id="KW-0460">Magnesium</keyword>
<keyword evidence="3 8" id="KW-0808">Transferase</keyword>
<protein>
    <recommendedName>
        <fullName evidence="7">Probable farnesyl diphosphate synthase</fullName>
    </recommendedName>
</protein>
<evidence type="ECO:0000256" key="6">
    <source>
        <dbReference type="ARBA" id="ARBA00023229"/>
    </source>
</evidence>
<dbReference type="SFLD" id="SFLDG01017">
    <property type="entry name" value="Polyprenyl_Transferase_Like"/>
    <property type="match status" value="1"/>
</dbReference>
<proteinExistence type="inferred from homology"/>
<dbReference type="InterPro" id="IPR008949">
    <property type="entry name" value="Isoprenoid_synthase_dom_sf"/>
</dbReference>
<dbReference type="InterPro" id="IPR033749">
    <property type="entry name" value="Polyprenyl_synt_CS"/>
</dbReference>
<evidence type="ECO:0000256" key="5">
    <source>
        <dbReference type="ARBA" id="ARBA00022842"/>
    </source>
</evidence>
<accession>A0A4V2RXN1</accession>
<comment type="similarity">
    <text evidence="2 8">Belongs to the FPP/GGPP synthase family.</text>
</comment>
<keyword evidence="6" id="KW-0414">Isoprene biosynthesis</keyword>
<dbReference type="InterPro" id="IPR053378">
    <property type="entry name" value="Prenyl_diphosphate_synthase"/>
</dbReference>
<dbReference type="GO" id="GO:0005737">
    <property type="term" value="C:cytoplasm"/>
    <property type="evidence" value="ECO:0007669"/>
    <property type="project" value="UniProtKB-ARBA"/>
</dbReference>
<reference evidence="9 10" key="1">
    <citation type="submission" date="2019-03" db="EMBL/GenBank/DDBJ databases">
        <title>Genomic Encyclopedia of Type Strains, Phase IV (KMG-IV): sequencing the most valuable type-strain genomes for metagenomic binning, comparative biology and taxonomic classification.</title>
        <authorList>
            <person name="Goeker M."/>
        </authorList>
    </citation>
    <scope>NUCLEOTIDE SEQUENCE [LARGE SCALE GENOMIC DNA]</scope>
    <source>
        <strain evidence="9 10">DSM 22958</strain>
    </source>
</reference>
<dbReference type="SFLD" id="SFLDS00005">
    <property type="entry name" value="Isoprenoid_Synthase_Type_I"/>
    <property type="match status" value="1"/>
</dbReference>
<evidence type="ECO:0000256" key="7">
    <source>
        <dbReference type="ARBA" id="ARBA00069024"/>
    </source>
</evidence>
<comment type="cofactor">
    <cofactor evidence="1">
        <name>Mg(2+)</name>
        <dbReference type="ChEBI" id="CHEBI:18420"/>
    </cofactor>
</comment>
<dbReference type="Gene3D" id="1.10.600.10">
    <property type="entry name" value="Farnesyl Diphosphate Synthase"/>
    <property type="match status" value="1"/>
</dbReference>
<dbReference type="CDD" id="cd00685">
    <property type="entry name" value="Trans_IPPS_HT"/>
    <property type="match status" value="1"/>
</dbReference>
<keyword evidence="10" id="KW-1185">Reference proteome</keyword>
<organism evidence="9 10">
    <name type="scientific">Camelimonas lactis</name>
    <dbReference type="NCBI Taxonomy" id="659006"/>
    <lineage>
        <taxon>Bacteria</taxon>
        <taxon>Pseudomonadati</taxon>
        <taxon>Pseudomonadota</taxon>
        <taxon>Alphaproteobacteria</taxon>
        <taxon>Hyphomicrobiales</taxon>
        <taxon>Chelatococcaceae</taxon>
        <taxon>Camelimonas</taxon>
    </lineage>
</organism>
<evidence type="ECO:0000256" key="3">
    <source>
        <dbReference type="ARBA" id="ARBA00022679"/>
    </source>
</evidence>
<keyword evidence="4" id="KW-0479">Metal-binding</keyword>
<dbReference type="FunFam" id="1.10.600.10:FF:000001">
    <property type="entry name" value="Geranylgeranyl diphosphate synthase"/>
    <property type="match status" value="1"/>
</dbReference>
<evidence type="ECO:0000256" key="8">
    <source>
        <dbReference type="RuleBase" id="RU004466"/>
    </source>
</evidence>
<comment type="caution">
    <text evidence="9">The sequence shown here is derived from an EMBL/GenBank/DDBJ whole genome shotgun (WGS) entry which is preliminary data.</text>
</comment>
<dbReference type="PANTHER" id="PTHR43281:SF1">
    <property type="entry name" value="FARNESYL DIPHOSPHATE SYNTHASE"/>
    <property type="match status" value="1"/>
</dbReference>
<sequence length="315" mass="32359">MSASHPDNAPAATAASAQAFQTRLADRAAAMETTLTEIFNRRSAAPPRLLAAMRHAALGGGKRLRPFLTVETAALCGAEAATALPTAAAIELLHCYSLAHDDLPAMDDDDLRRGQPTVHKAFDEATAILAGDALLTLAFEVIADAGAHPSPDVRARLTLGLARAGGMTGMVGGQMLDLAAEGRWGAARLSPDDILHLQALKTGALLAFAVEAGGLVAGADADVQARLARYGKAVGGAFQIADDILDHEADAETLGKRAGKDAEKGKGTLVTALGLSGARAICDELIDGAIAALDCFGAEADMLRHAARFVGARRS</sequence>
<dbReference type="GO" id="GO:0016114">
    <property type="term" value="P:terpenoid biosynthetic process"/>
    <property type="evidence" value="ECO:0007669"/>
    <property type="project" value="UniProtKB-ARBA"/>
</dbReference>
<evidence type="ECO:0000256" key="4">
    <source>
        <dbReference type="ARBA" id="ARBA00022723"/>
    </source>
</evidence>
<dbReference type="AlphaFoldDB" id="A0A4V2RXN1"/>
<dbReference type="InterPro" id="IPR000092">
    <property type="entry name" value="Polyprenyl_synt"/>
</dbReference>
<dbReference type="GO" id="GO:0004659">
    <property type="term" value="F:prenyltransferase activity"/>
    <property type="evidence" value="ECO:0007669"/>
    <property type="project" value="InterPro"/>
</dbReference>
<dbReference type="NCBIfam" id="NF045485">
    <property type="entry name" value="FPPsyn"/>
    <property type="match status" value="1"/>
</dbReference>
<dbReference type="Proteomes" id="UP000294881">
    <property type="component" value="Unassembled WGS sequence"/>
</dbReference>
<evidence type="ECO:0000313" key="9">
    <source>
        <dbReference type="EMBL" id="TCO14786.1"/>
    </source>
</evidence>
<dbReference type="Pfam" id="PF00348">
    <property type="entry name" value="polyprenyl_synt"/>
    <property type="match status" value="1"/>
</dbReference>
<dbReference type="GO" id="GO:0046872">
    <property type="term" value="F:metal ion binding"/>
    <property type="evidence" value="ECO:0007669"/>
    <property type="project" value="UniProtKB-KW"/>
</dbReference>
<dbReference type="SUPFAM" id="SSF48576">
    <property type="entry name" value="Terpenoid synthases"/>
    <property type="match status" value="1"/>
</dbReference>
<dbReference type="EMBL" id="SLWL01000003">
    <property type="protein sequence ID" value="TCO14786.1"/>
    <property type="molecule type" value="Genomic_DNA"/>
</dbReference>
<name>A0A4V2RXN1_9HYPH</name>
<dbReference type="PROSITE" id="PS00444">
    <property type="entry name" value="POLYPRENYL_SYNTHASE_2"/>
    <property type="match status" value="1"/>
</dbReference>
<evidence type="ECO:0000256" key="1">
    <source>
        <dbReference type="ARBA" id="ARBA00001946"/>
    </source>
</evidence>
<gene>
    <name evidence="9" type="ORF">EV666_103295</name>
</gene>
<evidence type="ECO:0000313" key="10">
    <source>
        <dbReference type="Proteomes" id="UP000294881"/>
    </source>
</evidence>